<keyword evidence="3" id="KW-1185">Reference proteome</keyword>
<organism evidence="2 3">
    <name type="scientific">Colletotrichum zoysiae</name>
    <dbReference type="NCBI Taxonomy" id="1216348"/>
    <lineage>
        <taxon>Eukaryota</taxon>
        <taxon>Fungi</taxon>
        <taxon>Dikarya</taxon>
        <taxon>Ascomycota</taxon>
        <taxon>Pezizomycotina</taxon>
        <taxon>Sordariomycetes</taxon>
        <taxon>Hypocreomycetidae</taxon>
        <taxon>Glomerellales</taxon>
        <taxon>Glomerellaceae</taxon>
        <taxon>Colletotrichum</taxon>
        <taxon>Colletotrichum graminicola species complex</taxon>
    </lineage>
</organism>
<evidence type="ECO:0000313" key="3">
    <source>
        <dbReference type="Proteomes" id="UP001232148"/>
    </source>
</evidence>
<protein>
    <submittedName>
        <fullName evidence="2">Uncharacterized protein</fullName>
    </submittedName>
</protein>
<evidence type="ECO:0000313" key="2">
    <source>
        <dbReference type="EMBL" id="KAK2034629.1"/>
    </source>
</evidence>
<name>A0AAD9HVC0_9PEZI</name>
<feature type="non-terminal residue" evidence="2">
    <location>
        <position position="151"/>
    </location>
</feature>
<dbReference type="Proteomes" id="UP001232148">
    <property type="component" value="Unassembled WGS sequence"/>
</dbReference>
<dbReference type="AlphaFoldDB" id="A0AAD9HVC0"/>
<comment type="caution">
    <text evidence="2">The sequence shown here is derived from an EMBL/GenBank/DDBJ whole genome shotgun (WGS) entry which is preliminary data.</text>
</comment>
<reference evidence="2" key="1">
    <citation type="submission" date="2021-06" db="EMBL/GenBank/DDBJ databases">
        <title>Comparative genomics, transcriptomics and evolutionary studies reveal genomic signatures of adaptation to plant cell wall in hemibiotrophic fungi.</title>
        <authorList>
            <consortium name="DOE Joint Genome Institute"/>
            <person name="Baroncelli R."/>
            <person name="Diaz J.F."/>
            <person name="Benocci T."/>
            <person name="Peng M."/>
            <person name="Battaglia E."/>
            <person name="Haridas S."/>
            <person name="Andreopoulos W."/>
            <person name="Labutti K."/>
            <person name="Pangilinan J."/>
            <person name="Floch G.L."/>
            <person name="Makela M.R."/>
            <person name="Henrissat B."/>
            <person name="Grigoriev I.V."/>
            <person name="Crouch J.A."/>
            <person name="De Vries R.P."/>
            <person name="Sukno S.A."/>
            <person name="Thon M.R."/>
        </authorList>
    </citation>
    <scope>NUCLEOTIDE SEQUENCE</scope>
    <source>
        <strain evidence="2">MAFF235873</strain>
    </source>
</reference>
<gene>
    <name evidence="2" type="ORF">LX32DRAFT_634099</name>
</gene>
<feature type="region of interest" description="Disordered" evidence="1">
    <location>
        <begin position="83"/>
        <end position="109"/>
    </location>
</feature>
<proteinExistence type="predicted"/>
<sequence>MGMLLSSGSRQHPVSLPTCPRVWSFFGVSLSLGSIYLAPGTGSGVLGALLGAADLFGLPVMILPSFGSLVIYRVRCEEYEGPERSKPPVMRLPGAGDHRRGGKKTSFSKNGMTVLQPSPVMKRVAVVRRRDYPGFLPRVLALMNPWPCFEL</sequence>
<accession>A0AAD9HVC0</accession>
<evidence type="ECO:0000256" key="1">
    <source>
        <dbReference type="SAM" id="MobiDB-lite"/>
    </source>
</evidence>
<dbReference type="EMBL" id="MU842813">
    <property type="protein sequence ID" value="KAK2034629.1"/>
    <property type="molecule type" value="Genomic_DNA"/>
</dbReference>